<dbReference type="Proteomes" id="UP000180246">
    <property type="component" value="Unassembled WGS sequence"/>
</dbReference>
<dbReference type="RefSeq" id="WP_071361148.1">
    <property type="nucleotide sequence ID" value="NZ_JRYB01000001.1"/>
</dbReference>
<keyword evidence="1" id="KW-0472">Membrane</keyword>
<proteinExistence type="predicted"/>
<evidence type="ECO:0000256" key="1">
    <source>
        <dbReference type="SAM" id="Phobius"/>
    </source>
</evidence>
<gene>
    <name evidence="2" type="ORF">LO55_1736</name>
</gene>
<evidence type="ECO:0000313" key="2">
    <source>
        <dbReference type="EMBL" id="OIJ41652.1"/>
    </source>
</evidence>
<comment type="caution">
    <text evidence="2">The sequence shown here is derived from an EMBL/GenBank/DDBJ whole genome shotgun (WGS) entry which is preliminary data.</text>
</comment>
<sequence length="248" mass="27187">MPLIGLGLHFLIALFFAIHAVRNGRQLYWLLILFSFPLLGSLAYFVVEYLPASRLERRGRIAGRALQKSLDPGRDVREARSAFDLTPTAHNQMRLAAALLEAGESEEAVRHYDACLNGPFAGDPEVILGAARANAAHGQPAAAIALLAPLQSKRPDFRADEVGLALGRAYAAAGRQDDAGAEFEAVVERFGSIEARVELALWALANGKEAVAQRELKEVKHARTHMEKHTRELHRELFKRLDAATAPK</sequence>
<dbReference type="SUPFAM" id="SSF48452">
    <property type="entry name" value="TPR-like"/>
    <property type="match status" value="1"/>
</dbReference>
<accession>A0A1S2NBE0</accession>
<dbReference type="Gene3D" id="1.25.40.10">
    <property type="entry name" value="Tetratricopeptide repeat domain"/>
    <property type="match status" value="1"/>
</dbReference>
<dbReference type="PIRSF" id="PIRSF030959">
    <property type="entry name" value="UCP030959"/>
    <property type="match status" value="1"/>
</dbReference>
<keyword evidence="1" id="KW-0812">Transmembrane</keyword>
<dbReference type="InterPro" id="IPR011990">
    <property type="entry name" value="TPR-like_helical_dom_sf"/>
</dbReference>
<feature type="transmembrane region" description="Helical" evidence="1">
    <location>
        <begin position="30"/>
        <end position="50"/>
    </location>
</feature>
<dbReference type="AlphaFoldDB" id="A0A1S2NBE0"/>
<keyword evidence="1" id="KW-1133">Transmembrane helix</keyword>
<protein>
    <submittedName>
        <fullName evidence="2">Tetratricopeptide repeat family protein</fullName>
    </submittedName>
</protein>
<dbReference type="EMBL" id="JRYB01000001">
    <property type="protein sequence ID" value="OIJ41652.1"/>
    <property type="molecule type" value="Genomic_DNA"/>
</dbReference>
<name>A0A1S2NBE0_9BURK</name>
<organism evidence="2 3">
    <name type="scientific">Massilia timonae</name>
    <dbReference type="NCBI Taxonomy" id="47229"/>
    <lineage>
        <taxon>Bacteria</taxon>
        <taxon>Pseudomonadati</taxon>
        <taxon>Pseudomonadota</taxon>
        <taxon>Betaproteobacteria</taxon>
        <taxon>Burkholderiales</taxon>
        <taxon>Oxalobacteraceae</taxon>
        <taxon>Telluria group</taxon>
        <taxon>Massilia</taxon>
    </lineage>
</organism>
<dbReference type="InterPro" id="IPR014562">
    <property type="entry name" value="UCP030959_TPR_rpt-cont"/>
</dbReference>
<evidence type="ECO:0000313" key="3">
    <source>
        <dbReference type="Proteomes" id="UP000180246"/>
    </source>
</evidence>
<reference evidence="2 3" key="1">
    <citation type="submission" date="2014-10" db="EMBL/GenBank/DDBJ databases">
        <authorList>
            <person name="Seo M.-J."/>
            <person name="Seok Y.J."/>
            <person name="Cha I.-T."/>
        </authorList>
    </citation>
    <scope>NUCLEOTIDE SEQUENCE [LARGE SCALE GENOMIC DNA]</scope>
    <source>
        <strain evidence="2 3">NEU</strain>
    </source>
</reference>